<organism evidence="6 7">
    <name type="scientific">Enterocloster citroniae</name>
    <dbReference type="NCBI Taxonomy" id="358743"/>
    <lineage>
        <taxon>Bacteria</taxon>
        <taxon>Bacillati</taxon>
        <taxon>Bacillota</taxon>
        <taxon>Clostridia</taxon>
        <taxon>Lachnospirales</taxon>
        <taxon>Lachnospiraceae</taxon>
        <taxon>Enterocloster</taxon>
    </lineage>
</organism>
<reference evidence="6" key="1">
    <citation type="journal article" date="2021" name="Gut Microbes">
        <title>A synthetic consortium of 100 gut commensals modulates the composition and function in a colon model of the microbiome of elderly subjects.</title>
        <authorList>
            <person name="Perez M."/>
            <person name="Ntemiri A."/>
            <person name="Tan H."/>
            <person name="Harris H.M.B."/>
            <person name="Roager H.M."/>
            <person name="Ribiere C."/>
            <person name="O'Toole P.W."/>
        </authorList>
    </citation>
    <scope>NUCLEOTIDE SEQUENCE</scope>
    <source>
        <strain evidence="6">MCC335</strain>
    </source>
</reference>
<accession>A0AA41FGB5</accession>
<dbReference type="InterPro" id="IPR000843">
    <property type="entry name" value="HTH_LacI"/>
</dbReference>
<feature type="domain" description="HTH cro/C1-type" evidence="5">
    <location>
        <begin position="3"/>
        <end position="38"/>
    </location>
</feature>
<feature type="domain" description="HTH lacI-type" evidence="4">
    <location>
        <begin position="2"/>
        <end position="56"/>
    </location>
</feature>
<keyword evidence="1" id="KW-0805">Transcription regulation</keyword>
<dbReference type="GO" id="GO:0003700">
    <property type="term" value="F:DNA-binding transcription factor activity"/>
    <property type="evidence" value="ECO:0007669"/>
    <property type="project" value="TreeGrafter"/>
</dbReference>
<dbReference type="EMBL" id="WQPS01000017">
    <property type="protein sequence ID" value="MBT9811131.1"/>
    <property type="molecule type" value="Genomic_DNA"/>
</dbReference>
<dbReference type="Gene3D" id="3.40.50.2300">
    <property type="match status" value="2"/>
</dbReference>
<dbReference type="PROSITE" id="PS50943">
    <property type="entry name" value="HTH_CROC1"/>
    <property type="match status" value="1"/>
</dbReference>
<dbReference type="InterPro" id="IPR006059">
    <property type="entry name" value="SBP"/>
</dbReference>
<dbReference type="PROSITE" id="PS50932">
    <property type="entry name" value="HTH_LACI_2"/>
    <property type="match status" value="1"/>
</dbReference>
<dbReference type="InterPro" id="IPR010982">
    <property type="entry name" value="Lambda_DNA-bd_dom_sf"/>
</dbReference>
<dbReference type="RefSeq" id="WP_117451264.1">
    <property type="nucleotide sequence ID" value="NZ_CABJDD010000008.1"/>
</dbReference>
<dbReference type="Proteomes" id="UP000708338">
    <property type="component" value="Unassembled WGS sequence"/>
</dbReference>
<gene>
    <name evidence="6" type="ORF">GPL26_16010</name>
</gene>
<protein>
    <submittedName>
        <fullName evidence="6">Extracellular solute-binding protein</fullName>
    </submittedName>
</protein>
<comment type="caution">
    <text evidence="6">The sequence shown here is derived from an EMBL/GenBank/DDBJ whole genome shotgun (WGS) entry which is preliminary data.</text>
</comment>
<keyword evidence="2" id="KW-0238">DNA-binding</keyword>
<evidence type="ECO:0000256" key="2">
    <source>
        <dbReference type="ARBA" id="ARBA00023125"/>
    </source>
</evidence>
<keyword evidence="3" id="KW-0804">Transcription</keyword>
<evidence type="ECO:0000259" key="5">
    <source>
        <dbReference type="PROSITE" id="PS50943"/>
    </source>
</evidence>
<dbReference type="Pfam" id="PF13416">
    <property type="entry name" value="SBP_bac_8"/>
    <property type="match status" value="1"/>
</dbReference>
<dbReference type="Pfam" id="PF00356">
    <property type="entry name" value="LacI"/>
    <property type="match status" value="1"/>
</dbReference>
<dbReference type="AlphaFoldDB" id="A0AA41FGB5"/>
<dbReference type="PANTHER" id="PTHR30146">
    <property type="entry name" value="LACI-RELATED TRANSCRIPTIONAL REPRESSOR"/>
    <property type="match status" value="1"/>
</dbReference>
<dbReference type="SMART" id="SM00354">
    <property type="entry name" value="HTH_LACI"/>
    <property type="match status" value="1"/>
</dbReference>
<evidence type="ECO:0000313" key="7">
    <source>
        <dbReference type="Proteomes" id="UP000708338"/>
    </source>
</evidence>
<name>A0AA41FGB5_9FIRM</name>
<dbReference type="CDD" id="cd01392">
    <property type="entry name" value="HTH_LacI"/>
    <property type="match status" value="1"/>
</dbReference>
<dbReference type="InterPro" id="IPR028082">
    <property type="entry name" value="Peripla_BP_I"/>
</dbReference>
<evidence type="ECO:0000256" key="3">
    <source>
        <dbReference type="ARBA" id="ARBA00023163"/>
    </source>
</evidence>
<evidence type="ECO:0000313" key="6">
    <source>
        <dbReference type="EMBL" id="MBT9811131.1"/>
    </source>
</evidence>
<dbReference type="InterPro" id="IPR001387">
    <property type="entry name" value="Cro/C1-type_HTH"/>
</dbReference>
<evidence type="ECO:0000259" key="4">
    <source>
        <dbReference type="PROSITE" id="PS50932"/>
    </source>
</evidence>
<dbReference type="GO" id="GO:0000976">
    <property type="term" value="F:transcription cis-regulatory region binding"/>
    <property type="evidence" value="ECO:0007669"/>
    <property type="project" value="TreeGrafter"/>
</dbReference>
<proteinExistence type="predicted"/>
<dbReference type="PANTHER" id="PTHR30146:SF154">
    <property type="entry name" value="TRANSCRIPTION REGULATOR, MEMBER OF GALR FAMILY"/>
    <property type="match status" value="1"/>
</dbReference>
<dbReference type="SUPFAM" id="SSF53822">
    <property type="entry name" value="Periplasmic binding protein-like I"/>
    <property type="match status" value="1"/>
</dbReference>
<dbReference type="SUPFAM" id="SSF47413">
    <property type="entry name" value="lambda repressor-like DNA-binding domains"/>
    <property type="match status" value="1"/>
</dbReference>
<dbReference type="Gene3D" id="3.40.190.10">
    <property type="entry name" value="Periplasmic binding protein-like II"/>
    <property type="match status" value="2"/>
</dbReference>
<dbReference type="Gene3D" id="1.10.260.40">
    <property type="entry name" value="lambda repressor-like DNA-binding domains"/>
    <property type="match status" value="1"/>
</dbReference>
<sequence length="744" mass="84283">MVTIKDIARAAGVAQGTVSNVLNGKGNVSSEKIKRVMDTAHELGYVPNGRAALLRKGLSNSLAVIMPDSRARQYEDFYFSFKSYAQSCGYTVTRHMANENTPASEEEALSEVRPLLVKGIACISSVAGTPYEENIYKEGSIYKEEGDLPGMLFVERRPGFQSDFIGFDYEEAGAGMAREAIRRRYTNVCLLTGNLCYSNEADFYRGFMETMDGCSCQVTHIQTDSFRRYQNIMQIFNGPMPQAFFISNYGFAESVKDICLTFYGTDKPLEIYTVSPVFTMPENDFTKYEMNYRQLGKVAAEILIRQADEEEAGGKREEWSRVMLESSGFRDWYSNIIVPRDKKPLNVITLDSPEAYIMRNFSRLYTKKTGTRVNICIYSYDEIYEAFNTLNQSSNFDVLRLDVTWLSWFAEKLLMPLTDIDPAIDRSFGEFLDGTLKHYARVHGRIYTLPSTPSVQILYYRKDLFESPIYKRMYFEQFRAELAPPRTFQEFNRIAAFFTRSVNQASPVDYGATITMGSTGVAGSEYLARLFSHQENLYDGSREIHLDSDVSIRALKELIEVKAYTARDYCSWWTNTARSFATGNYAMSILYSNYASDLLGHASNIVGKIGYTMVPGANPVIGGGSLGVSKYSEHPEDALSFIKWMCSEPISSAASLLGSTSPCKKTYENYEVLHNFPWMNLSKECFTLTRGGRIPEQSGMAFDERKFLSILGMAVKNAYSSISSPEVSLRNAQEQFERYFKSRF</sequence>
<evidence type="ECO:0000256" key="1">
    <source>
        <dbReference type="ARBA" id="ARBA00023015"/>
    </source>
</evidence>
<dbReference type="SUPFAM" id="SSF53850">
    <property type="entry name" value="Periplasmic binding protein-like II"/>
    <property type="match status" value="1"/>
</dbReference>